<accession>A0A8T2CEM8</accession>
<evidence type="ECO:0000256" key="1">
    <source>
        <dbReference type="ARBA" id="ARBA00004123"/>
    </source>
</evidence>
<dbReference type="GO" id="GO:0005634">
    <property type="term" value="C:nucleus"/>
    <property type="evidence" value="ECO:0007669"/>
    <property type="project" value="UniProtKB-SubCell"/>
</dbReference>
<keyword evidence="2 3" id="KW-0539">Nucleus</keyword>
<comment type="subcellular location">
    <subcellularLocation>
        <location evidence="1 3">Nucleus</location>
    </subcellularLocation>
</comment>
<feature type="compositionally biased region" description="Polar residues" evidence="4">
    <location>
        <begin position="44"/>
        <end position="53"/>
    </location>
</feature>
<dbReference type="InterPro" id="IPR052453">
    <property type="entry name" value="CONSTANS-like_ZF"/>
</dbReference>
<dbReference type="Proteomes" id="UP000694251">
    <property type="component" value="Chromosome 6"/>
</dbReference>
<feature type="region of interest" description="Disordered" evidence="4">
    <location>
        <begin position="1"/>
        <end position="59"/>
    </location>
</feature>
<dbReference type="GO" id="GO:0006355">
    <property type="term" value="P:regulation of DNA-templated transcription"/>
    <property type="evidence" value="ECO:0007669"/>
    <property type="project" value="TreeGrafter"/>
</dbReference>
<feature type="domain" description="CCT" evidence="5">
    <location>
        <begin position="176"/>
        <end position="218"/>
    </location>
</feature>
<evidence type="ECO:0000256" key="4">
    <source>
        <dbReference type="SAM" id="MobiDB-lite"/>
    </source>
</evidence>
<organism evidence="6 7">
    <name type="scientific">Arabidopsis suecica</name>
    <name type="common">Swedish thale-cress</name>
    <name type="synonym">Cardaminopsis suecica</name>
    <dbReference type="NCBI Taxonomy" id="45249"/>
    <lineage>
        <taxon>Eukaryota</taxon>
        <taxon>Viridiplantae</taxon>
        <taxon>Streptophyta</taxon>
        <taxon>Embryophyta</taxon>
        <taxon>Tracheophyta</taxon>
        <taxon>Spermatophyta</taxon>
        <taxon>Magnoliopsida</taxon>
        <taxon>eudicotyledons</taxon>
        <taxon>Gunneridae</taxon>
        <taxon>Pentapetalae</taxon>
        <taxon>rosids</taxon>
        <taxon>malvids</taxon>
        <taxon>Brassicales</taxon>
        <taxon>Brassicaceae</taxon>
        <taxon>Camelineae</taxon>
        <taxon>Arabidopsis</taxon>
    </lineage>
</organism>
<feature type="compositionally biased region" description="Basic and acidic residues" evidence="4">
    <location>
        <begin position="17"/>
        <end position="35"/>
    </location>
</feature>
<evidence type="ECO:0000313" key="7">
    <source>
        <dbReference type="Proteomes" id="UP000694251"/>
    </source>
</evidence>
<protein>
    <submittedName>
        <fullName evidence="6">CCT domain</fullName>
    </submittedName>
</protein>
<dbReference type="AlphaFoldDB" id="A0A8T2CEM8"/>
<reference evidence="6 7" key="1">
    <citation type="submission" date="2020-12" db="EMBL/GenBank/DDBJ databases">
        <title>Concerted genomic and epigenomic changes stabilize Arabidopsis allopolyploids.</title>
        <authorList>
            <person name="Chen Z."/>
        </authorList>
    </citation>
    <scope>NUCLEOTIDE SEQUENCE [LARGE SCALE GENOMIC DNA]</scope>
    <source>
        <strain evidence="6">As9502</strain>
        <tissue evidence="6">Leaf</tissue>
    </source>
</reference>
<dbReference type="EMBL" id="JAEFBJ010000006">
    <property type="protein sequence ID" value="KAG7596123.1"/>
    <property type="molecule type" value="Genomic_DNA"/>
</dbReference>
<evidence type="ECO:0000256" key="3">
    <source>
        <dbReference type="PROSITE-ProRule" id="PRU00357"/>
    </source>
</evidence>
<dbReference type="InterPro" id="IPR010402">
    <property type="entry name" value="CCT_domain"/>
</dbReference>
<dbReference type="Pfam" id="PF06203">
    <property type="entry name" value="CCT"/>
    <property type="match status" value="1"/>
</dbReference>
<keyword evidence="7" id="KW-1185">Reference proteome</keyword>
<dbReference type="PANTHER" id="PTHR31874:SF41">
    <property type="entry name" value="CCT MOTIF FAMILY PROTEIN"/>
    <property type="match status" value="1"/>
</dbReference>
<gene>
    <name evidence="6" type="ORF">ISN44_As06g006230</name>
</gene>
<comment type="caution">
    <text evidence="6">The sequence shown here is derived from an EMBL/GenBank/DDBJ whole genome shotgun (WGS) entry which is preliminary data.</text>
</comment>
<feature type="region of interest" description="Disordered" evidence="4">
    <location>
        <begin position="91"/>
        <end position="115"/>
    </location>
</feature>
<evidence type="ECO:0000256" key="2">
    <source>
        <dbReference type="ARBA" id="ARBA00023242"/>
    </source>
</evidence>
<name>A0A8T2CEM8_ARASU</name>
<evidence type="ECO:0000313" key="6">
    <source>
        <dbReference type="EMBL" id="KAG7596123.1"/>
    </source>
</evidence>
<dbReference type="PANTHER" id="PTHR31874">
    <property type="entry name" value="CCT MOTIF FAMILY PROTEIN, EXPRESSED"/>
    <property type="match status" value="1"/>
</dbReference>
<sequence>MVTDLQRKKNIGVKGKQNREKDKRYMDTQRLPKKEEEEEEDHLLSSTFESINGHSRDQHNHSIDDFESIFDITIDNLSCSNELTWDFWEEDEDEDVGEEEKRSSTDQEGSSFGFWENKPTDYEDKDLGLKLNLNHQEVIDAWSDHQKPLWTDTSTLDNSVYRGEVPVIEEKRNMRREASVLRYKEKRQSRLFSKKIRYQVRKLNADKRPRFKVSFLFLLLSTL</sequence>
<dbReference type="PROSITE" id="PS51017">
    <property type="entry name" value="CCT"/>
    <property type="match status" value="1"/>
</dbReference>
<dbReference type="OrthoDB" id="153872at2759"/>
<evidence type="ECO:0000259" key="5">
    <source>
        <dbReference type="PROSITE" id="PS51017"/>
    </source>
</evidence>
<proteinExistence type="predicted"/>